<feature type="region of interest" description="Disordered" evidence="1">
    <location>
        <begin position="259"/>
        <end position="279"/>
    </location>
</feature>
<feature type="compositionally biased region" description="Acidic residues" evidence="1">
    <location>
        <begin position="397"/>
        <end position="406"/>
    </location>
</feature>
<feature type="compositionally biased region" description="Basic residues" evidence="1">
    <location>
        <begin position="661"/>
        <end position="673"/>
    </location>
</feature>
<sequence length="1441" mass="158468">MDFQTFLLECCHPDDEYNQDYMNAEEDDDFPEDEHDLSLERAEQSTVASEIYATPERLNKRQQQQQQQQQQSSPELMARSPDCNPNILSTLGKSTSSTPIRYRDSHDRNGERNHGNSNNSNLKTREQQEYQHKLHKKPLSSSKPATTASVSASVTPATAMTAAVSPFLDDSILDGESSLPLNVEGETDDIFAEASTPQRNFFQQQRMHLNRVLSFSSAAFDNNSKTDNTATAVTTTTTASAAVTTTLGAEDSFNIEQKVKLPTPSSSMDNNDNDGDDDALSMQTPIILQQDYTNKPLVPPSAVAGARRRMPMVPVGATLPQEEQEEEISTMDVAGHQQQQQQQQHQDQKRSSIVSALVAKMNAATGTAAAASSSHFTGTTASTTMFFNNTVVHENSREDDNDEWSQGEDSLLNMTDDDQSETQDQQQQVEESFSDLQQGRKQDAFELFPNHENMFCKPNEANAPTIVKPDEIGTDTDTKDAVVAGTVLTTTPKEDSKILIRPIETSSTVHITPIIPQVDEETDLMEVVEKIIDEKIVNDNVVDGDDDGSDFGDDGFEDENADISLPIIFHDEFGDLPDGEIFDDEDFGLQQQQEQQQQQQYGVYHEEYQEESTPPPTYEEEMQAEKKKALLLSSKTKTKNNKNGNKKQSKTTNADKSTATSRKKKNRVGKSLKMKFASLLLQKKNKDDYGSLKNEDSFEKQKQKQTPKDNQTLSSSRSATAVPTKKKEVSLPAPVLAKPAEANPIAIPTIRTATTSSSSMIPPLAMSKSEDSFVTTTNDPWSTETTQAAFPAVKTEPTKLKAAAPASPIKLCKHDTPPIHSPPPSPSHNNAVETAAAAEDDSWQQLLVGETNTKEPIDTTKEAPLMDDPWMAMIQDLDGGTKKKSRDGAENASSRNEDPWMMMIQDLDTFENVTITPTSDALPIQFSGDDFFSSSKVEFSSPQQEQADQEGPHVIPLDTEELMATQESPSSSPTIDTSTVQRPSQMAPKRRITGVTNTKAIFETAASSSSFKRPSQVKRTSSANLVSPDKEELPQDASAAKEKNAGRSVQDLTDAFDTERTPKMVNRKVRAWEHPSGKTEPAATPRQSRVSIRVVSGGDKKSERTSRSASLPKRVSSGRGRNSNVNVDKELSVPKHVDNDWEKGTSVQDLTDAFDTERTPKMVNRKVKAFERERTSEKPEPATRRNPNPRVAIHVVRGGDNARSSSLTKRVSSGGEVERSHVRSSSLTKRVPPKSSPSLPKKAAQPVNPIEVPRKELDNVETTTRRSSNVGQMANIFDPRKVSKDNVNKIAGAFQKETKVFQKPKPIPANKTRGDKPFVKRSFSSNAIPAKTPIAAPFPKRASVAAPVNVAGKTFSGESSESKKLFSYWEQVAVTTKSTPMPTGTAEENVVVVDEGSNKELAVDSSFDFSDPDSESGVPTVDERAWVKTSNQSETATFFSL</sequence>
<evidence type="ECO:0000313" key="3">
    <source>
        <dbReference type="Proteomes" id="UP001295423"/>
    </source>
</evidence>
<feature type="region of interest" description="Disordered" evidence="1">
    <location>
        <begin position="321"/>
        <end position="352"/>
    </location>
</feature>
<feature type="compositionally biased region" description="Low complexity" evidence="1">
    <location>
        <begin position="139"/>
        <end position="148"/>
    </location>
</feature>
<evidence type="ECO:0000256" key="1">
    <source>
        <dbReference type="SAM" id="MobiDB-lite"/>
    </source>
</evidence>
<gene>
    <name evidence="2" type="ORF">CYCCA115_LOCUS16026</name>
</gene>
<feature type="region of interest" description="Disordered" evidence="1">
    <location>
        <begin position="933"/>
        <end position="1277"/>
    </location>
</feature>
<organism evidence="2 3">
    <name type="scientific">Cylindrotheca closterium</name>
    <dbReference type="NCBI Taxonomy" id="2856"/>
    <lineage>
        <taxon>Eukaryota</taxon>
        <taxon>Sar</taxon>
        <taxon>Stramenopiles</taxon>
        <taxon>Ochrophyta</taxon>
        <taxon>Bacillariophyta</taxon>
        <taxon>Bacillariophyceae</taxon>
        <taxon>Bacillariophycidae</taxon>
        <taxon>Bacillariales</taxon>
        <taxon>Bacillariaceae</taxon>
        <taxon>Cylindrotheca</taxon>
    </lineage>
</organism>
<feature type="compositionally biased region" description="Polar residues" evidence="1">
    <location>
        <begin position="708"/>
        <end position="721"/>
    </location>
</feature>
<protein>
    <submittedName>
        <fullName evidence="2">Uncharacterized protein</fullName>
    </submittedName>
</protein>
<feature type="region of interest" description="Disordered" evidence="1">
    <location>
        <begin position="394"/>
        <end position="438"/>
    </location>
</feature>
<feature type="compositionally biased region" description="Low complexity" evidence="1">
    <location>
        <begin position="590"/>
        <end position="603"/>
    </location>
</feature>
<dbReference type="EMBL" id="CAKOGP040001903">
    <property type="protein sequence ID" value="CAJ1956005.1"/>
    <property type="molecule type" value="Genomic_DNA"/>
</dbReference>
<feature type="compositionally biased region" description="Basic residues" evidence="1">
    <location>
        <begin position="636"/>
        <end position="649"/>
    </location>
</feature>
<feature type="compositionally biased region" description="Low complexity" evidence="1">
    <location>
        <begin position="968"/>
        <end position="979"/>
    </location>
</feature>
<feature type="compositionally biased region" description="Basic and acidic residues" evidence="1">
    <location>
        <begin position="123"/>
        <end position="132"/>
    </location>
</feature>
<feature type="compositionally biased region" description="Low complexity" evidence="1">
    <location>
        <begin position="336"/>
        <end position="345"/>
    </location>
</feature>
<feature type="compositionally biased region" description="Polar residues" evidence="1">
    <location>
        <begin position="994"/>
        <end position="1025"/>
    </location>
</feature>
<reference evidence="2" key="1">
    <citation type="submission" date="2023-08" db="EMBL/GenBank/DDBJ databases">
        <authorList>
            <person name="Audoor S."/>
            <person name="Bilcke G."/>
        </authorList>
    </citation>
    <scope>NUCLEOTIDE SEQUENCE</scope>
</reference>
<accession>A0AAD2FXF7</accession>
<feature type="compositionally biased region" description="Polar residues" evidence="1">
    <location>
        <begin position="1260"/>
        <end position="1272"/>
    </location>
</feature>
<dbReference type="Proteomes" id="UP001295423">
    <property type="component" value="Unassembled WGS sequence"/>
</dbReference>
<feature type="compositionally biased region" description="Low complexity" evidence="1">
    <location>
        <begin position="422"/>
        <end position="435"/>
    </location>
</feature>
<keyword evidence="3" id="KW-1185">Reference proteome</keyword>
<evidence type="ECO:0000313" key="2">
    <source>
        <dbReference type="EMBL" id="CAJ1956005.1"/>
    </source>
</evidence>
<feature type="compositionally biased region" description="Basic and acidic residues" evidence="1">
    <location>
        <begin position="1127"/>
        <end position="1143"/>
    </location>
</feature>
<feature type="compositionally biased region" description="Polar residues" evidence="1">
    <location>
        <begin position="933"/>
        <end position="946"/>
    </location>
</feature>
<name>A0AAD2FXF7_9STRA</name>
<feature type="compositionally biased region" description="Basic and acidic residues" evidence="1">
    <location>
        <begin position="684"/>
        <end position="702"/>
    </location>
</feature>
<feature type="compositionally biased region" description="Polar residues" evidence="1">
    <location>
        <begin position="86"/>
        <end position="99"/>
    </location>
</feature>
<feature type="region of interest" description="Disordered" evidence="1">
    <location>
        <begin position="1299"/>
        <end position="1324"/>
    </location>
</feature>
<feature type="compositionally biased region" description="Basic and acidic residues" evidence="1">
    <location>
        <begin position="101"/>
        <end position="114"/>
    </location>
</feature>
<feature type="compositionally biased region" description="Basic and acidic residues" evidence="1">
    <location>
        <begin position="1028"/>
        <end position="1045"/>
    </location>
</feature>
<feature type="compositionally biased region" description="Basic and acidic residues" evidence="1">
    <location>
        <begin position="1168"/>
        <end position="1183"/>
    </location>
</feature>
<feature type="region of interest" description="Disordered" evidence="1">
    <location>
        <begin position="589"/>
        <end position="735"/>
    </location>
</feature>
<feature type="region of interest" description="Disordered" evidence="1">
    <location>
        <begin position="17"/>
        <end position="148"/>
    </location>
</feature>
<proteinExistence type="predicted"/>
<comment type="caution">
    <text evidence="2">The sequence shown here is derived from an EMBL/GenBank/DDBJ whole genome shotgun (WGS) entry which is preliminary data.</text>
</comment>
<feature type="compositionally biased region" description="Basic and acidic residues" evidence="1">
    <location>
        <begin position="852"/>
        <end position="861"/>
    </location>
</feature>
<feature type="compositionally biased region" description="Low complexity" evidence="1">
    <location>
        <begin position="62"/>
        <end position="71"/>
    </location>
</feature>
<feature type="compositionally biased region" description="Acidic residues" evidence="1">
    <location>
        <begin position="23"/>
        <end position="35"/>
    </location>
</feature>
<feature type="compositionally biased region" description="Polar residues" evidence="1">
    <location>
        <begin position="1202"/>
        <end position="1211"/>
    </location>
</feature>
<feature type="region of interest" description="Disordered" evidence="1">
    <location>
        <begin position="810"/>
        <end position="900"/>
    </location>
</feature>